<keyword evidence="3" id="KW-1003">Cell membrane</keyword>
<sequence>MFLKPISALLALFWILLVVPLVQAQSSVIEEVTPEQAREVLDALQDDESREEVLRALEERAAEESAEESEVAVEEETPLSAIVPLEADGLIARTLDQVGDWAAGLRVQLMRVTQALGELPNWFQTTFFNEQGRLLLLQALADMALVLGVGLCLEWLLRRLLRRSMQSLLHNARQADVQAPPVVAPTQVADPVVKAALDPMDESTALVQTQRDGLEQVEAVPIEPPSVLINPQEAVPEDTHSGVAAPVESEVKALRRLPFALTAMVLDLLPLGLFFGIAALVLQLLPGLDIRTHLVTREFVYAYVITRVVMAVVRLLLAPGDASLRIVQLNDLAAQQVHRWARRLVVLATFGVAFGNALAILGSGTEAQLVVIKATSLLVHLNLIYLVFRFRHPVAQWIAGTPEREGVVHALRQWLAGVWPLLAAVLIMGTWVVWAMGIEDGFTRLLEFIGLSAAILVLGRLVAVLVLGMLGRLAGVDADSRQPRSLRGRLLAQYYPLLRWLVSLVITAVTLVALLQAWGLDALAWFAPGTIGRMLASAMATIAVAVVIALMVWQASNRALERRIARWRSEGDLLRAARLNTLLPMLRSALFLVIALIVGLTTLNQIGISTAPLIAGASIIGVAVGFGSQKLVQDFITGIFLLMENAMQVGDSVTVAGVSGTVENLSIRTVRLRSSDGVLHIIPFSSVSTVSNAHRGIGNAAVRVGVSYDTDIDLAISELKAIGAELRQDPVFGPNTLADMEVWGVDAVDGSMVTLAGQMRCVDKARSGMQREINRRILERFRRAGITIADPRERPLMTAGRNGGAEPV</sequence>
<feature type="transmembrane region" description="Helical" evidence="7">
    <location>
        <begin position="531"/>
        <end position="555"/>
    </location>
</feature>
<feature type="domain" description="Moderate conductance mechanosensitive channel YbiO-like transmembrane helix 1" evidence="9">
    <location>
        <begin position="450"/>
        <end position="525"/>
    </location>
</feature>
<evidence type="ECO:0000256" key="4">
    <source>
        <dbReference type="ARBA" id="ARBA00022692"/>
    </source>
</evidence>
<dbReference type="InterPro" id="IPR006685">
    <property type="entry name" value="MscS_channel_2nd"/>
</dbReference>
<evidence type="ECO:0000259" key="9">
    <source>
        <dbReference type="Pfam" id="PF25392"/>
    </source>
</evidence>
<dbReference type="GO" id="GO:0005886">
    <property type="term" value="C:plasma membrane"/>
    <property type="evidence" value="ECO:0007669"/>
    <property type="project" value="UniProtKB-SubCell"/>
</dbReference>
<dbReference type="InterPro" id="IPR057485">
    <property type="entry name" value="YbiO-like_TM1"/>
</dbReference>
<name>A0A1I6B6M1_9GAMM</name>
<evidence type="ECO:0000256" key="7">
    <source>
        <dbReference type="SAM" id="Phobius"/>
    </source>
</evidence>
<evidence type="ECO:0000256" key="1">
    <source>
        <dbReference type="ARBA" id="ARBA00004651"/>
    </source>
</evidence>
<dbReference type="STRING" id="1002526.SAMN05216578_103196"/>
<dbReference type="EMBL" id="FOYD01000003">
    <property type="protein sequence ID" value="SFQ76581.1"/>
    <property type="molecule type" value="Genomic_DNA"/>
</dbReference>
<feature type="domain" description="Mechanosensitive ion channel MscS" evidence="8">
    <location>
        <begin position="631"/>
        <end position="694"/>
    </location>
</feature>
<dbReference type="InterPro" id="IPR010920">
    <property type="entry name" value="LSM_dom_sf"/>
</dbReference>
<dbReference type="AlphaFoldDB" id="A0A1I6B6M1"/>
<dbReference type="InterPro" id="IPR045276">
    <property type="entry name" value="YbiO_bact"/>
</dbReference>
<dbReference type="SUPFAM" id="SSF50182">
    <property type="entry name" value="Sm-like ribonucleoproteins"/>
    <property type="match status" value="1"/>
</dbReference>
<dbReference type="PANTHER" id="PTHR30460">
    <property type="entry name" value="MODERATE CONDUCTANCE MECHANOSENSITIVE CHANNEL YBIO"/>
    <property type="match status" value="1"/>
</dbReference>
<evidence type="ECO:0000256" key="5">
    <source>
        <dbReference type="ARBA" id="ARBA00022989"/>
    </source>
</evidence>
<dbReference type="Pfam" id="PF25392">
    <property type="entry name" value="MS_channel_TM1"/>
    <property type="match status" value="1"/>
</dbReference>
<dbReference type="Gene3D" id="1.10.287.1260">
    <property type="match status" value="1"/>
</dbReference>
<reference evidence="10 11" key="1">
    <citation type="submission" date="2016-10" db="EMBL/GenBank/DDBJ databases">
        <authorList>
            <person name="de Groot N.N."/>
        </authorList>
    </citation>
    <scope>NUCLEOTIDE SEQUENCE [LARGE SCALE GENOMIC DNA]</scope>
    <source>
        <strain evidence="10 11">JCM 18415</strain>
    </source>
</reference>
<dbReference type="InterPro" id="IPR023408">
    <property type="entry name" value="MscS_beta-dom_sf"/>
</dbReference>
<dbReference type="RefSeq" id="WP_090538423.1">
    <property type="nucleotide sequence ID" value="NZ_FOYD01000003.1"/>
</dbReference>
<feature type="transmembrane region" description="Helical" evidence="7">
    <location>
        <begin position="259"/>
        <end position="280"/>
    </location>
</feature>
<dbReference type="SUPFAM" id="SSF82689">
    <property type="entry name" value="Mechanosensitive channel protein MscS (YggB), C-terminal domain"/>
    <property type="match status" value="1"/>
</dbReference>
<evidence type="ECO:0000256" key="2">
    <source>
        <dbReference type="ARBA" id="ARBA00008017"/>
    </source>
</evidence>
<keyword evidence="5 7" id="KW-1133">Transmembrane helix</keyword>
<keyword evidence="4 7" id="KW-0812">Transmembrane</keyword>
<comment type="subcellular location">
    <subcellularLocation>
        <location evidence="1">Cell membrane</location>
        <topology evidence="1">Multi-pass membrane protein</topology>
    </subcellularLocation>
</comment>
<dbReference type="InterPro" id="IPR011014">
    <property type="entry name" value="MscS_channel_TM-2"/>
</dbReference>
<evidence type="ECO:0000313" key="11">
    <source>
        <dbReference type="Proteomes" id="UP000242815"/>
    </source>
</evidence>
<dbReference type="Gene3D" id="3.30.70.100">
    <property type="match status" value="1"/>
</dbReference>
<feature type="transmembrane region" description="Helical" evidence="7">
    <location>
        <begin position="300"/>
        <end position="319"/>
    </location>
</feature>
<organism evidence="10 11">
    <name type="scientific">Halopseudomonas formosensis</name>
    <dbReference type="NCBI Taxonomy" id="1002526"/>
    <lineage>
        <taxon>Bacteria</taxon>
        <taxon>Pseudomonadati</taxon>
        <taxon>Pseudomonadota</taxon>
        <taxon>Gammaproteobacteria</taxon>
        <taxon>Pseudomonadales</taxon>
        <taxon>Pseudomonadaceae</taxon>
        <taxon>Halopseudomonas</taxon>
    </lineage>
</organism>
<dbReference type="SUPFAM" id="SSF82861">
    <property type="entry name" value="Mechanosensitive channel protein MscS (YggB), transmembrane region"/>
    <property type="match status" value="1"/>
</dbReference>
<feature type="transmembrane region" description="Helical" evidence="7">
    <location>
        <begin position="448"/>
        <end position="476"/>
    </location>
</feature>
<dbReference type="GO" id="GO:0008381">
    <property type="term" value="F:mechanosensitive monoatomic ion channel activity"/>
    <property type="evidence" value="ECO:0007669"/>
    <property type="project" value="InterPro"/>
</dbReference>
<feature type="transmembrane region" description="Helical" evidence="7">
    <location>
        <begin position="414"/>
        <end position="436"/>
    </location>
</feature>
<dbReference type="InterPro" id="IPR011066">
    <property type="entry name" value="MscS_channel_C_sf"/>
</dbReference>
<proteinExistence type="inferred from homology"/>
<dbReference type="OrthoDB" id="6500477at2"/>
<feature type="transmembrane region" description="Helical" evidence="7">
    <location>
        <begin position="576"/>
        <end position="600"/>
    </location>
</feature>
<protein>
    <submittedName>
        <fullName evidence="10">Small-conductance mechanosensitive channel</fullName>
    </submittedName>
</protein>
<feature type="transmembrane region" description="Helical" evidence="7">
    <location>
        <begin position="134"/>
        <end position="157"/>
    </location>
</feature>
<dbReference type="Pfam" id="PF00924">
    <property type="entry name" value="MS_channel_2nd"/>
    <property type="match status" value="1"/>
</dbReference>
<evidence type="ECO:0000259" key="8">
    <source>
        <dbReference type="Pfam" id="PF00924"/>
    </source>
</evidence>
<feature type="transmembrane region" description="Helical" evidence="7">
    <location>
        <begin position="367"/>
        <end position="388"/>
    </location>
</feature>
<keyword evidence="6 7" id="KW-0472">Membrane</keyword>
<dbReference type="Proteomes" id="UP000242815">
    <property type="component" value="Unassembled WGS sequence"/>
</dbReference>
<evidence type="ECO:0000256" key="6">
    <source>
        <dbReference type="ARBA" id="ARBA00023136"/>
    </source>
</evidence>
<accession>A0A1I6B6M1</accession>
<comment type="similarity">
    <text evidence="2">Belongs to the MscS (TC 1.A.23) family.</text>
</comment>
<dbReference type="PANTHER" id="PTHR30460:SF0">
    <property type="entry name" value="MODERATE CONDUCTANCE MECHANOSENSITIVE CHANNEL YBIO"/>
    <property type="match status" value="1"/>
</dbReference>
<feature type="transmembrane region" description="Helical" evidence="7">
    <location>
        <begin position="340"/>
        <end position="361"/>
    </location>
</feature>
<dbReference type="Gene3D" id="2.30.30.60">
    <property type="match status" value="1"/>
</dbReference>
<feature type="transmembrane region" description="Helical" evidence="7">
    <location>
        <begin position="606"/>
        <end position="626"/>
    </location>
</feature>
<gene>
    <name evidence="10" type="ORF">SAMN05216578_103196</name>
</gene>
<evidence type="ECO:0000313" key="10">
    <source>
        <dbReference type="EMBL" id="SFQ76581.1"/>
    </source>
</evidence>
<evidence type="ECO:0000256" key="3">
    <source>
        <dbReference type="ARBA" id="ARBA00022475"/>
    </source>
</evidence>
<feature type="transmembrane region" description="Helical" evidence="7">
    <location>
        <begin position="497"/>
        <end position="519"/>
    </location>
</feature>